<evidence type="ECO:0000313" key="2">
    <source>
        <dbReference type="Proteomes" id="UP000641514"/>
    </source>
</evidence>
<dbReference type="NCBIfam" id="TIGR03883">
    <property type="entry name" value="DUF2342_F420"/>
    <property type="match status" value="1"/>
</dbReference>
<evidence type="ECO:0000313" key="1">
    <source>
        <dbReference type="EMBL" id="GGC76185.1"/>
    </source>
</evidence>
<dbReference type="GO" id="GO:0016787">
    <property type="term" value="F:hydrolase activity"/>
    <property type="evidence" value="ECO:0007669"/>
    <property type="project" value="UniProtKB-KW"/>
</dbReference>
<dbReference type="Pfam" id="PF10103">
    <property type="entry name" value="Zincin_2"/>
    <property type="match status" value="1"/>
</dbReference>
<dbReference type="RefSeq" id="WP_229676060.1">
    <property type="nucleotide sequence ID" value="NZ_BMJH01000004.1"/>
</dbReference>
<keyword evidence="1" id="KW-0378">Hydrolase</keyword>
<reference evidence="1" key="1">
    <citation type="journal article" date="2014" name="Int. J. Syst. Evol. Microbiol.">
        <title>Complete genome sequence of Corynebacterium casei LMG S-19264T (=DSM 44701T), isolated from a smear-ripened cheese.</title>
        <authorList>
            <consortium name="US DOE Joint Genome Institute (JGI-PGF)"/>
            <person name="Walter F."/>
            <person name="Albersmeier A."/>
            <person name="Kalinowski J."/>
            <person name="Ruckert C."/>
        </authorList>
    </citation>
    <scope>NUCLEOTIDE SEQUENCE</scope>
    <source>
        <strain evidence="1">CGMCC 1.15478</strain>
    </source>
</reference>
<comment type="caution">
    <text evidence="1">The sequence shown here is derived from an EMBL/GenBank/DDBJ whole genome shotgun (WGS) entry which is preliminary data.</text>
</comment>
<accession>A0A916UL95</accession>
<dbReference type="SUPFAM" id="SSF55486">
    <property type="entry name" value="Metalloproteases ('zincins'), catalytic domain"/>
    <property type="match status" value="1"/>
</dbReference>
<dbReference type="InterPro" id="IPR018766">
    <property type="entry name" value="Zinicin_2"/>
</dbReference>
<dbReference type="EMBL" id="BMJH01000004">
    <property type="protein sequence ID" value="GGC76185.1"/>
    <property type="molecule type" value="Genomic_DNA"/>
</dbReference>
<dbReference type="PANTHER" id="PTHR39420">
    <property type="match status" value="1"/>
</dbReference>
<proteinExistence type="predicted"/>
<sequence length="362" mass="39799">MAAKISAHDEVESNRRAPTATVDWHMAVRTSHKLIRPEPLMSSYTRDQVRRELVELSAFAEGPVREVTGLADGLPVPQASILDRAGWAAAAAESLADLTGGSFHKRPKGLIAGRVSGAQAGAVLGFLSNAILGQYDPFAEGGGSLLLVAPNIVATERAMKVSPRDFRTWVCLHEVTHRVQFSATPWMADYMRELVDVMGTETKQQWTKVAPRLAAAVQKNRRNEQENDDLFDRGIIALALAAQPPEQRDAMMKLIILGTVLEGHAEHVMDAAGPTVVPTVDHIRRVFDQRRQRQQSPLQWIVRTLLGIDAKMAQYVQGKKFVDAVVSAVGMDKFNAIWTSPETLPTPAEIREPMAWVARVHG</sequence>
<keyword evidence="2" id="KW-1185">Reference proteome</keyword>
<dbReference type="InterPro" id="IPR042271">
    <property type="entry name" value="Zinicin_2_N"/>
</dbReference>
<dbReference type="InterPro" id="IPR022454">
    <property type="entry name" value="CHP03883_F420-assoc"/>
</dbReference>
<protein>
    <submittedName>
        <fullName evidence="1">Hydrolase</fullName>
    </submittedName>
</protein>
<dbReference type="PANTHER" id="PTHR39420:SF1">
    <property type="entry name" value="HYDROLASE"/>
    <property type="match status" value="1"/>
</dbReference>
<reference evidence="1" key="2">
    <citation type="submission" date="2020-09" db="EMBL/GenBank/DDBJ databases">
        <authorList>
            <person name="Sun Q."/>
            <person name="Zhou Y."/>
        </authorList>
    </citation>
    <scope>NUCLEOTIDE SEQUENCE</scope>
    <source>
        <strain evidence="1">CGMCC 1.15478</strain>
    </source>
</reference>
<gene>
    <name evidence="1" type="ORF">GCM10011410_31770</name>
</gene>
<dbReference type="NCBIfam" id="TIGR03624">
    <property type="entry name" value="putative hydrolase"/>
    <property type="match status" value="1"/>
</dbReference>
<name>A0A916UL95_9ACTN</name>
<dbReference type="Gene3D" id="1.20.150.30">
    <property type="entry name" value="Zincin-like metallopeptidase, N-terminal domain"/>
    <property type="match status" value="1"/>
</dbReference>
<organism evidence="1 2">
    <name type="scientific">Hoyosella rhizosphaerae</name>
    <dbReference type="NCBI Taxonomy" id="1755582"/>
    <lineage>
        <taxon>Bacteria</taxon>
        <taxon>Bacillati</taxon>
        <taxon>Actinomycetota</taxon>
        <taxon>Actinomycetes</taxon>
        <taxon>Mycobacteriales</taxon>
        <taxon>Hoyosellaceae</taxon>
        <taxon>Hoyosella</taxon>
    </lineage>
</organism>
<dbReference type="Proteomes" id="UP000641514">
    <property type="component" value="Unassembled WGS sequence"/>
</dbReference>
<dbReference type="AlphaFoldDB" id="A0A916UL95"/>